<evidence type="ECO:0000256" key="2">
    <source>
        <dbReference type="ARBA" id="ARBA00022448"/>
    </source>
</evidence>
<keyword evidence="7" id="KW-1185">Reference proteome</keyword>
<dbReference type="InterPro" id="IPR028082">
    <property type="entry name" value="Peripla_BP_I"/>
</dbReference>
<accession>A0A9X3MY49</accession>
<comment type="similarity">
    <text evidence="1">Belongs to the leucine-binding protein family.</text>
</comment>
<reference evidence="6" key="1">
    <citation type="submission" date="2022-10" db="EMBL/GenBank/DDBJ databases">
        <title>The WGS of Solirubrobacter ginsenosidimutans DSM 21036.</title>
        <authorList>
            <person name="Jiang Z."/>
        </authorList>
    </citation>
    <scope>NUCLEOTIDE SEQUENCE</scope>
    <source>
        <strain evidence="6">DSM 21036</strain>
    </source>
</reference>
<dbReference type="RefSeq" id="WP_270040790.1">
    <property type="nucleotide sequence ID" value="NZ_JAPDOD010000013.1"/>
</dbReference>
<evidence type="ECO:0000256" key="1">
    <source>
        <dbReference type="ARBA" id="ARBA00010062"/>
    </source>
</evidence>
<protein>
    <submittedName>
        <fullName evidence="6">Branched-chain amino acid ABC transporter substrate-binding protein</fullName>
    </submittedName>
</protein>
<comment type="caution">
    <text evidence="6">The sequence shown here is derived from an EMBL/GenBank/DDBJ whole genome shotgun (WGS) entry which is preliminary data.</text>
</comment>
<dbReference type="GO" id="GO:0006865">
    <property type="term" value="P:amino acid transport"/>
    <property type="evidence" value="ECO:0007669"/>
    <property type="project" value="UniProtKB-KW"/>
</dbReference>
<dbReference type="Pfam" id="PF13458">
    <property type="entry name" value="Peripla_BP_6"/>
    <property type="match status" value="1"/>
</dbReference>
<dbReference type="CDD" id="cd06342">
    <property type="entry name" value="PBP1_ABC_LIVBP-like"/>
    <property type="match status" value="1"/>
</dbReference>
<dbReference type="SUPFAM" id="SSF53822">
    <property type="entry name" value="Periplasmic binding protein-like I"/>
    <property type="match status" value="1"/>
</dbReference>
<keyword evidence="3" id="KW-0732">Signal</keyword>
<dbReference type="PANTHER" id="PTHR30483">
    <property type="entry name" value="LEUCINE-SPECIFIC-BINDING PROTEIN"/>
    <property type="match status" value="1"/>
</dbReference>
<evidence type="ECO:0000256" key="3">
    <source>
        <dbReference type="ARBA" id="ARBA00022729"/>
    </source>
</evidence>
<name>A0A9X3MY49_9ACTN</name>
<dbReference type="PANTHER" id="PTHR30483:SF6">
    <property type="entry name" value="PERIPLASMIC BINDING PROTEIN OF ABC TRANSPORTER FOR NATURAL AMINO ACIDS"/>
    <property type="match status" value="1"/>
</dbReference>
<dbReference type="Gene3D" id="3.40.50.2300">
    <property type="match status" value="2"/>
</dbReference>
<dbReference type="PROSITE" id="PS51257">
    <property type="entry name" value="PROKAR_LIPOPROTEIN"/>
    <property type="match status" value="1"/>
</dbReference>
<dbReference type="PRINTS" id="PR00337">
    <property type="entry name" value="LEUILEVALBP"/>
</dbReference>
<dbReference type="InterPro" id="IPR051010">
    <property type="entry name" value="BCAA_transport"/>
</dbReference>
<evidence type="ECO:0000313" key="6">
    <source>
        <dbReference type="EMBL" id="MDA0161573.1"/>
    </source>
</evidence>
<dbReference type="EMBL" id="JAPDOD010000013">
    <property type="protein sequence ID" value="MDA0161573.1"/>
    <property type="molecule type" value="Genomic_DNA"/>
</dbReference>
<dbReference type="AlphaFoldDB" id="A0A9X3MY49"/>
<sequence>MVRKGAIAALVLTAGLAVGGCGGKKQADKPELKGTLSFGVLAPTEHQGELGVRAKDLMDGAQLAVDELNAKGGVLGKKVELDAVDDACDPQVAYEAAKTFLSDGANQTAGVVGGMCDAAADREIGVVDSTGIPFLVTSATQNGLVSADLQSTFTMNGSVYQQGLSSTYWMNYKEAQRLAVVQDDSAESKALAREAVALIEGTPKLVSLQTVEPGGQDMKTIAAAAVASKANFILWTGAARPGGELVKALRAAGFKGTFTATAASESPDFLTAAGAAGDGAYVLATSTAANTPMAERWGASFKARYQREPGFDAQQAYDSVRVLAHAIQKAKSTAGPKVVKQITTLDANFVNSLGVVRFAHDHTLLYDNRVILKVKNGAFTWERSLRTDSLG</sequence>
<organism evidence="6 7">
    <name type="scientific">Solirubrobacter ginsenosidimutans</name>
    <dbReference type="NCBI Taxonomy" id="490573"/>
    <lineage>
        <taxon>Bacteria</taxon>
        <taxon>Bacillati</taxon>
        <taxon>Actinomycetota</taxon>
        <taxon>Thermoleophilia</taxon>
        <taxon>Solirubrobacterales</taxon>
        <taxon>Solirubrobacteraceae</taxon>
        <taxon>Solirubrobacter</taxon>
    </lineage>
</organism>
<gene>
    <name evidence="6" type="ORF">OM076_14950</name>
</gene>
<keyword evidence="4" id="KW-0029">Amino-acid transport</keyword>
<keyword evidence="2" id="KW-0813">Transport</keyword>
<dbReference type="InterPro" id="IPR000709">
    <property type="entry name" value="Leu_Ile_Val-bd"/>
</dbReference>
<dbReference type="Proteomes" id="UP001149140">
    <property type="component" value="Unassembled WGS sequence"/>
</dbReference>
<evidence type="ECO:0000313" key="7">
    <source>
        <dbReference type="Proteomes" id="UP001149140"/>
    </source>
</evidence>
<feature type="domain" description="Leucine-binding protein" evidence="5">
    <location>
        <begin position="38"/>
        <end position="364"/>
    </location>
</feature>
<proteinExistence type="inferred from homology"/>
<evidence type="ECO:0000256" key="4">
    <source>
        <dbReference type="ARBA" id="ARBA00022970"/>
    </source>
</evidence>
<evidence type="ECO:0000259" key="5">
    <source>
        <dbReference type="Pfam" id="PF13458"/>
    </source>
</evidence>
<dbReference type="InterPro" id="IPR028081">
    <property type="entry name" value="Leu-bd"/>
</dbReference>